<feature type="signal peptide" evidence="1">
    <location>
        <begin position="1"/>
        <end position="19"/>
    </location>
</feature>
<dbReference type="Pfam" id="PF11138">
    <property type="entry name" value="DUF2911"/>
    <property type="match status" value="1"/>
</dbReference>
<keyword evidence="3" id="KW-1185">Reference proteome</keyword>
<keyword evidence="1" id="KW-0732">Signal</keyword>
<evidence type="ECO:0000313" key="3">
    <source>
        <dbReference type="Proteomes" id="UP000659124"/>
    </source>
</evidence>
<dbReference type="EMBL" id="JACVFC010000001">
    <property type="protein sequence ID" value="MBC9929923.1"/>
    <property type="molecule type" value="Genomic_DNA"/>
</dbReference>
<dbReference type="RefSeq" id="WP_188087013.1">
    <property type="nucleotide sequence ID" value="NZ_JACVFC010000001.1"/>
</dbReference>
<name>A0ABR7TK69_9BACT</name>
<accession>A0ABR7TK69</accession>
<reference evidence="2 3" key="1">
    <citation type="submission" date="2020-09" db="EMBL/GenBank/DDBJ databases">
        <title>Genome sequences of type strains of Chitinophaga qingshengii and Chitinophaga varians.</title>
        <authorList>
            <person name="Kittiwongwattana C."/>
        </authorList>
    </citation>
    <scope>NUCLEOTIDE SEQUENCE [LARGE SCALE GENOMIC DNA]</scope>
    <source>
        <strain evidence="2 3">JCM 30026</strain>
    </source>
</reference>
<dbReference type="Proteomes" id="UP000659124">
    <property type="component" value="Unassembled WGS sequence"/>
</dbReference>
<gene>
    <name evidence="2" type="ORF">ICL07_06005</name>
</gene>
<comment type="caution">
    <text evidence="2">The sequence shown here is derived from an EMBL/GenBank/DDBJ whole genome shotgun (WGS) entry which is preliminary data.</text>
</comment>
<protein>
    <submittedName>
        <fullName evidence="2">DUF2911 domain-containing protein</fullName>
    </submittedName>
</protein>
<feature type="chain" id="PRO_5046814773" evidence="1">
    <location>
        <begin position="20"/>
        <end position="164"/>
    </location>
</feature>
<evidence type="ECO:0000313" key="2">
    <source>
        <dbReference type="EMBL" id="MBC9929923.1"/>
    </source>
</evidence>
<evidence type="ECO:0000256" key="1">
    <source>
        <dbReference type="SAM" id="SignalP"/>
    </source>
</evidence>
<organism evidence="2 3">
    <name type="scientific">Chitinophaga qingshengii</name>
    <dbReference type="NCBI Taxonomy" id="1569794"/>
    <lineage>
        <taxon>Bacteria</taxon>
        <taxon>Pseudomonadati</taxon>
        <taxon>Bacteroidota</taxon>
        <taxon>Chitinophagia</taxon>
        <taxon>Chitinophagales</taxon>
        <taxon>Chitinophagaceae</taxon>
        <taxon>Chitinophaga</taxon>
    </lineage>
</organism>
<proteinExistence type="predicted"/>
<sequence length="164" mass="18235">MKHLLLATFFCMAATFGFAQEKARKSPHVTADSKDIKVVYGQPSKKGRVIFGTLEPWGKVWRTGADEATEITFKKDVVFGGKPVKAGTYTFFSIPDAKTWTVILNGKLGQWGAYDYEKNKGEDVVSVKVPRETLKTPVEKLTFTLPGNAVVFEWDDTKVSVPVK</sequence>
<dbReference type="InterPro" id="IPR021314">
    <property type="entry name" value="DUF2911"/>
</dbReference>